<protein>
    <submittedName>
        <fullName evidence="2">Uncharacterized protein</fullName>
    </submittedName>
</protein>
<keyword evidence="1" id="KW-0732">Signal</keyword>
<keyword evidence="3" id="KW-1185">Reference proteome</keyword>
<gene>
    <name evidence="2" type="ORF">SEVIR_6G242950v2</name>
</gene>
<organism evidence="2 3">
    <name type="scientific">Setaria viridis</name>
    <name type="common">Green bristlegrass</name>
    <name type="synonym">Setaria italica subsp. viridis</name>
    <dbReference type="NCBI Taxonomy" id="4556"/>
    <lineage>
        <taxon>Eukaryota</taxon>
        <taxon>Viridiplantae</taxon>
        <taxon>Streptophyta</taxon>
        <taxon>Embryophyta</taxon>
        <taxon>Tracheophyta</taxon>
        <taxon>Spermatophyta</taxon>
        <taxon>Magnoliopsida</taxon>
        <taxon>Liliopsida</taxon>
        <taxon>Poales</taxon>
        <taxon>Poaceae</taxon>
        <taxon>PACMAD clade</taxon>
        <taxon>Panicoideae</taxon>
        <taxon>Panicodae</taxon>
        <taxon>Paniceae</taxon>
        <taxon>Cenchrinae</taxon>
        <taxon>Setaria</taxon>
    </lineage>
</organism>
<proteinExistence type="predicted"/>
<evidence type="ECO:0000313" key="2">
    <source>
        <dbReference type="EMBL" id="TKW11607.1"/>
    </source>
</evidence>
<accession>A0A4U6ULS0</accession>
<dbReference type="EMBL" id="CM016557">
    <property type="protein sequence ID" value="TKW11607.1"/>
    <property type="molecule type" value="Genomic_DNA"/>
</dbReference>
<evidence type="ECO:0000313" key="3">
    <source>
        <dbReference type="Proteomes" id="UP000298652"/>
    </source>
</evidence>
<dbReference type="Proteomes" id="UP000298652">
    <property type="component" value="Chromosome 6"/>
</dbReference>
<reference evidence="2" key="1">
    <citation type="submission" date="2019-03" db="EMBL/GenBank/DDBJ databases">
        <title>WGS assembly of Setaria viridis.</title>
        <authorList>
            <person name="Huang P."/>
            <person name="Jenkins J."/>
            <person name="Grimwood J."/>
            <person name="Barry K."/>
            <person name="Healey A."/>
            <person name="Mamidi S."/>
            <person name="Sreedasyam A."/>
            <person name="Shu S."/>
            <person name="Feldman M."/>
            <person name="Wu J."/>
            <person name="Yu Y."/>
            <person name="Chen C."/>
            <person name="Johnson J."/>
            <person name="Rokhsar D."/>
            <person name="Baxter I."/>
            <person name="Schmutz J."/>
            <person name="Brutnell T."/>
            <person name="Kellogg E."/>
        </authorList>
    </citation>
    <scope>NUCLEOTIDE SEQUENCE [LARGE SCALE GENOMIC DNA]</scope>
</reference>
<dbReference type="AlphaFoldDB" id="A0A4U6ULS0"/>
<name>A0A4U6ULS0_SETVI</name>
<evidence type="ECO:0000256" key="1">
    <source>
        <dbReference type="SAM" id="SignalP"/>
    </source>
</evidence>
<sequence length="31" mass="3589">MIELWLCFLLCCCSSSARPVYYGELSLDFIL</sequence>
<dbReference type="Gramene" id="TKW11607">
    <property type="protein sequence ID" value="TKW11607"/>
    <property type="gene ID" value="SEVIR_6G242950v2"/>
</dbReference>
<feature type="chain" id="PRO_5020897150" evidence="1">
    <location>
        <begin position="18"/>
        <end position="31"/>
    </location>
</feature>
<feature type="signal peptide" evidence="1">
    <location>
        <begin position="1"/>
        <end position="17"/>
    </location>
</feature>